<feature type="domain" description="D-alanyl-D-alanine carboxypeptidase-like core" evidence="1">
    <location>
        <begin position="93"/>
        <end position="219"/>
    </location>
</feature>
<protein>
    <recommendedName>
        <fullName evidence="1">D-alanyl-D-alanine carboxypeptidase-like core domain-containing protein</fullName>
    </recommendedName>
</protein>
<organism evidence="2 3">
    <name type="scientific">Clostridium felsineum</name>
    <dbReference type="NCBI Taxonomy" id="36839"/>
    <lineage>
        <taxon>Bacteria</taxon>
        <taxon>Bacillati</taxon>
        <taxon>Bacillota</taxon>
        <taxon>Clostridia</taxon>
        <taxon>Eubacteriales</taxon>
        <taxon>Clostridiaceae</taxon>
        <taxon>Clostridium</taxon>
    </lineage>
</organism>
<name>A0A1S8L2I5_9CLOT</name>
<dbReference type="PANTHER" id="PTHR34385">
    <property type="entry name" value="D-ALANYL-D-ALANINE CARBOXYPEPTIDASE"/>
    <property type="match status" value="1"/>
</dbReference>
<reference evidence="2 3" key="1">
    <citation type="submission" date="2022-04" db="EMBL/GenBank/DDBJ databases">
        <title>Genome sequence of C. roseum typestrain.</title>
        <authorList>
            <person name="Poehlein A."/>
            <person name="Schoch T."/>
            <person name="Duerre P."/>
            <person name="Daniel R."/>
        </authorList>
    </citation>
    <scope>NUCLEOTIDE SEQUENCE [LARGE SCALE GENOMIC DNA]</scope>
    <source>
        <strain evidence="2 3">DSM 7320</strain>
    </source>
</reference>
<dbReference type="STRING" id="84029.CROST_29900"/>
<dbReference type="PANTHER" id="PTHR34385:SF1">
    <property type="entry name" value="PEPTIDOGLYCAN L-ALANYL-D-GLUTAMATE ENDOPEPTIDASE CWLK"/>
    <property type="match status" value="1"/>
</dbReference>
<dbReference type="Gene3D" id="3.30.1380.10">
    <property type="match status" value="1"/>
</dbReference>
<dbReference type="InterPro" id="IPR058193">
    <property type="entry name" value="VanY/YodJ_core_dom"/>
</dbReference>
<dbReference type="Proteomes" id="UP000190951">
    <property type="component" value="Chromosome"/>
</dbReference>
<dbReference type="KEGG" id="crw:CROST_042060"/>
<keyword evidence="3" id="KW-1185">Reference proteome</keyword>
<proteinExistence type="predicted"/>
<dbReference type="RefSeq" id="WP_077835171.1">
    <property type="nucleotide sequence ID" value="NZ_CP096983.1"/>
</dbReference>
<gene>
    <name evidence="2" type="ORF">CROST_042060</name>
</gene>
<dbReference type="GO" id="GO:0008233">
    <property type="term" value="F:peptidase activity"/>
    <property type="evidence" value="ECO:0007669"/>
    <property type="project" value="InterPro"/>
</dbReference>
<accession>A0A1S8L2I5</accession>
<dbReference type="InterPro" id="IPR052179">
    <property type="entry name" value="DD-CPase-like"/>
</dbReference>
<dbReference type="CDD" id="cd14852">
    <property type="entry name" value="LD-carboxypeptidase"/>
    <property type="match status" value="1"/>
</dbReference>
<dbReference type="InterPro" id="IPR003709">
    <property type="entry name" value="VanY-like_core_dom"/>
</dbReference>
<dbReference type="EMBL" id="CP096983">
    <property type="protein sequence ID" value="URZ13440.1"/>
    <property type="molecule type" value="Genomic_DNA"/>
</dbReference>
<dbReference type="Pfam" id="PF02557">
    <property type="entry name" value="VanY"/>
    <property type="match status" value="1"/>
</dbReference>
<evidence type="ECO:0000259" key="1">
    <source>
        <dbReference type="Pfam" id="PF02557"/>
    </source>
</evidence>
<dbReference type="InterPro" id="IPR009045">
    <property type="entry name" value="Zn_M74/Hedgehog-like"/>
</dbReference>
<sequence>MKKFLVTIIIITAIFSSLFIYTNNQSKKIAINQNKNKISTNKKQKKETSKTEIKQQNILLVNKQSKLSGNYTPQNLRVPNVKFMNSSDPNVRQMENEAATALENMFAGASKDGFTLLAVSGYRPYEYQKKLYDEKVEKDGKAEADKYVAEPGTSEHQTGLAMDLLSTEYTSLDDGFMNTNSYKWLLENCGKYGFIIRYPKDKENITKYNFEPWHIRYVGLPASQEIMNKSITLEEYLAEQNASK</sequence>
<evidence type="ECO:0000313" key="2">
    <source>
        <dbReference type="EMBL" id="URZ13440.1"/>
    </source>
</evidence>
<dbReference type="GO" id="GO:0006508">
    <property type="term" value="P:proteolysis"/>
    <property type="evidence" value="ECO:0007669"/>
    <property type="project" value="InterPro"/>
</dbReference>
<evidence type="ECO:0000313" key="3">
    <source>
        <dbReference type="Proteomes" id="UP000190951"/>
    </source>
</evidence>
<dbReference type="SUPFAM" id="SSF55166">
    <property type="entry name" value="Hedgehog/DD-peptidase"/>
    <property type="match status" value="1"/>
</dbReference>
<dbReference type="AlphaFoldDB" id="A0A1S8L2I5"/>